<reference evidence="12" key="1">
    <citation type="journal article" date="2019" name="Int. J. Syst. Evol. Microbiol.">
        <title>The Global Catalogue of Microorganisms (GCM) 10K type strain sequencing project: providing services to taxonomists for standard genome sequencing and annotation.</title>
        <authorList>
            <consortium name="The Broad Institute Genomics Platform"/>
            <consortium name="The Broad Institute Genome Sequencing Center for Infectious Disease"/>
            <person name="Wu L."/>
            <person name="Ma J."/>
        </authorList>
    </citation>
    <scope>NUCLEOTIDE SEQUENCE [LARGE SCALE GENOMIC DNA]</scope>
    <source>
        <strain evidence="12">JCM 17664</strain>
    </source>
</reference>
<dbReference type="InterPro" id="IPR025198">
    <property type="entry name" value="PPK_N_dom"/>
</dbReference>
<dbReference type="Pfam" id="PF13090">
    <property type="entry name" value="PP_kinase_C"/>
    <property type="match status" value="1"/>
</dbReference>
<sequence>MDTRYFQRDASWLSFNGRVLQEARNKDLPLMERVKFLSVFSSNLDEFYRVRMPVLMALKDIDAYPFDQDTLDKVNGMIAAQQQLFGRILREELIPAFREKNIHILYDVPLPVAVHRQARSYFFSRIAAFMTVADLVNGAPVFPRNNQLYMVVRTGRENGSEGLFLVTVPSGELPRFFAAKDKGNVYVLFIEDIIRLCLPALLPGEHIQGIYNIKVTRDAELDLRDEYAGDLAGKIAARIAVRDLGLATRFLYQPGIPLRTLLWVTETLQLSGAGMIEGGAYHHLRDLSSLPLDDAALFERPWPPAGPPQEEAPFLLHRLLGGDMMLHSPYQSYDTILRFFNEAAQLPEVEAVYVTLYRIARESRIAQALMTAALNGKSVTVFVELKARFDEANNLKWAKKMKEAGVRIIYSIPGLKVHAKVALLTLRSAGQQKFIGLLGTGNLNEDTAAFYTDHILLTARQPMLQELYGLFGFLTLRERPEAATSLRFEHLIVAQFNLKERFDALIDREIRHARNGGEGRITVKLNNLEERSLIDRLYAASAAGVKIRLIVRSICCLMPGVPGLSDNITVTRIVDRYLEHGRIFCFHNNGTEELYLGSADWMNRNIHHRIEVCFPVHDEAIKSGLKQILKLQLSDNVQAVYIDEGLNNIPVGADDGAPRIRAQEAISRLLHSPQEKLLTHV</sequence>
<dbReference type="RefSeq" id="WP_344981888.1">
    <property type="nucleotide sequence ID" value="NZ_BAABFN010000022.1"/>
</dbReference>
<dbReference type="PANTHER" id="PTHR30218:SF0">
    <property type="entry name" value="POLYPHOSPHATE KINASE"/>
    <property type="match status" value="1"/>
</dbReference>
<feature type="domain" description="Polyphosphate kinase middle" evidence="7">
    <location>
        <begin position="116"/>
        <end position="290"/>
    </location>
</feature>
<dbReference type="NCBIfam" id="NF003917">
    <property type="entry name" value="PRK05443.1-1"/>
    <property type="match status" value="1"/>
</dbReference>
<dbReference type="NCBIfam" id="TIGR03705">
    <property type="entry name" value="poly_P_kin"/>
    <property type="match status" value="1"/>
</dbReference>
<evidence type="ECO:0000256" key="6">
    <source>
        <dbReference type="RuleBase" id="RU003800"/>
    </source>
</evidence>
<comment type="catalytic activity">
    <reaction evidence="6">
        <text>[phosphate](n) + ATP = [phosphate](n+1) + ADP</text>
        <dbReference type="Rhea" id="RHEA:19573"/>
        <dbReference type="Rhea" id="RHEA-COMP:9859"/>
        <dbReference type="Rhea" id="RHEA-COMP:14280"/>
        <dbReference type="ChEBI" id="CHEBI:16838"/>
        <dbReference type="ChEBI" id="CHEBI:30616"/>
        <dbReference type="ChEBI" id="CHEBI:456216"/>
        <dbReference type="EC" id="2.7.4.1"/>
    </reaction>
</comment>
<comment type="similarity">
    <text evidence="6">Belongs to the polyphosphate kinase 1 (PPK1) family.</text>
</comment>
<dbReference type="SUPFAM" id="SSF56024">
    <property type="entry name" value="Phospholipase D/nuclease"/>
    <property type="match status" value="2"/>
</dbReference>
<dbReference type="EMBL" id="BAABFN010000022">
    <property type="protein sequence ID" value="GAA4320835.1"/>
    <property type="molecule type" value="Genomic_DNA"/>
</dbReference>
<keyword evidence="4 11" id="KW-0418">Kinase</keyword>
<dbReference type="Pfam" id="PF02503">
    <property type="entry name" value="PP_kinase"/>
    <property type="match status" value="1"/>
</dbReference>
<feature type="domain" description="Polyphosphate kinase N-terminal" evidence="8">
    <location>
        <begin position="5"/>
        <end position="105"/>
    </location>
</feature>
<evidence type="ECO:0000256" key="4">
    <source>
        <dbReference type="ARBA" id="ARBA00022777"/>
    </source>
</evidence>
<evidence type="ECO:0000256" key="3">
    <source>
        <dbReference type="ARBA" id="ARBA00022741"/>
    </source>
</evidence>
<dbReference type="EC" id="2.7.4.1" evidence="6"/>
<comment type="PTM">
    <text evidence="6">An intermediate of this reaction is the autophosphorylated ppk in which a phosphate is covalently linked to a histidine residue through a N-P bond.</text>
</comment>
<evidence type="ECO:0000256" key="2">
    <source>
        <dbReference type="ARBA" id="ARBA00022679"/>
    </source>
</evidence>
<keyword evidence="12" id="KW-1185">Reference proteome</keyword>
<dbReference type="SUPFAM" id="SSF143724">
    <property type="entry name" value="PHP14-like"/>
    <property type="match status" value="1"/>
</dbReference>
<protein>
    <recommendedName>
        <fullName evidence="6">Polyphosphate kinase</fullName>
        <ecNumber evidence="6">2.7.4.1</ecNumber>
    </recommendedName>
</protein>
<keyword evidence="5" id="KW-0067">ATP-binding</keyword>
<dbReference type="CDD" id="cd09167">
    <property type="entry name" value="PLDc_EcPPK1_C2_like"/>
    <property type="match status" value="1"/>
</dbReference>
<gene>
    <name evidence="11" type="ORF">GCM10023143_35290</name>
</gene>
<dbReference type="InterPro" id="IPR036830">
    <property type="entry name" value="PP_kinase_middle_dom_sf"/>
</dbReference>
<dbReference type="Gene3D" id="3.30.870.10">
    <property type="entry name" value="Endonuclease Chain A"/>
    <property type="match status" value="2"/>
</dbReference>
<dbReference type="Pfam" id="PF13089">
    <property type="entry name" value="PP_kinase_N"/>
    <property type="match status" value="1"/>
</dbReference>
<evidence type="ECO:0000259" key="9">
    <source>
        <dbReference type="Pfam" id="PF13090"/>
    </source>
</evidence>
<organism evidence="11 12">
    <name type="scientific">Compostibacter hankyongensis</name>
    <dbReference type="NCBI Taxonomy" id="1007089"/>
    <lineage>
        <taxon>Bacteria</taxon>
        <taxon>Pseudomonadati</taxon>
        <taxon>Bacteroidota</taxon>
        <taxon>Chitinophagia</taxon>
        <taxon>Chitinophagales</taxon>
        <taxon>Chitinophagaceae</taxon>
        <taxon>Compostibacter</taxon>
    </lineage>
</organism>
<dbReference type="Pfam" id="PF17941">
    <property type="entry name" value="PP_kinase_C_1"/>
    <property type="match status" value="1"/>
</dbReference>
<dbReference type="InterPro" id="IPR024953">
    <property type="entry name" value="PP_kinase_middle"/>
</dbReference>
<proteinExistence type="inferred from homology"/>
<dbReference type="PIRSF" id="PIRSF015589">
    <property type="entry name" value="PP_kinase"/>
    <property type="match status" value="1"/>
</dbReference>
<keyword evidence="2 6" id="KW-0808">Transferase</keyword>
<evidence type="ECO:0000256" key="5">
    <source>
        <dbReference type="ARBA" id="ARBA00022840"/>
    </source>
</evidence>
<comment type="function">
    <text evidence="6">Catalyzes the reversible transfer of the terminal phosphate of ATP to form a long-chain polyphosphate (polyP).</text>
</comment>
<name>A0ABP8GBK2_9BACT</name>
<dbReference type="InterPro" id="IPR036832">
    <property type="entry name" value="PPK_N_dom_sf"/>
</dbReference>
<dbReference type="Gene3D" id="1.20.58.310">
    <property type="entry name" value="Polyphosphate kinase N-terminal domain"/>
    <property type="match status" value="1"/>
</dbReference>
<evidence type="ECO:0000259" key="10">
    <source>
        <dbReference type="Pfam" id="PF17941"/>
    </source>
</evidence>
<evidence type="ECO:0000313" key="11">
    <source>
        <dbReference type="EMBL" id="GAA4320835.1"/>
    </source>
</evidence>
<feature type="domain" description="Polyphosphate kinase C-terminal" evidence="9">
    <location>
        <begin position="491"/>
        <end position="663"/>
    </location>
</feature>
<evidence type="ECO:0000256" key="1">
    <source>
        <dbReference type="ARBA" id="ARBA00022553"/>
    </source>
</evidence>
<dbReference type="Gene3D" id="3.30.1840.10">
    <property type="entry name" value="Polyphosphate kinase middle domain"/>
    <property type="match status" value="1"/>
</dbReference>
<evidence type="ECO:0000259" key="8">
    <source>
        <dbReference type="Pfam" id="PF13089"/>
    </source>
</evidence>
<accession>A0ABP8GBK2</accession>
<keyword evidence="1 6" id="KW-0597">Phosphoprotein</keyword>
<keyword evidence="3" id="KW-0547">Nucleotide-binding</keyword>
<dbReference type="SUPFAM" id="SSF140356">
    <property type="entry name" value="PPK N-terminal domain-like"/>
    <property type="match status" value="1"/>
</dbReference>
<dbReference type="PANTHER" id="PTHR30218">
    <property type="entry name" value="POLYPHOSPHATE KINASE"/>
    <property type="match status" value="1"/>
</dbReference>
<dbReference type="GO" id="GO:0016301">
    <property type="term" value="F:kinase activity"/>
    <property type="evidence" value="ECO:0007669"/>
    <property type="project" value="UniProtKB-KW"/>
</dbReference>
<comment type="caution">
    <text evidence="11">The sequence shown here is derived from an EMBL/GenBank/DDBJ whole genome shotgun (WGS) entry which is preliminary data.</text>
</comment>
<feature type="domain" description="Polyphosphate kinase C-terminal" evidence="10">
    <location>
        <begin position="320"/>
        <end position="477"/>
    </location>
</feature>
<dbReference type="InterPro" id="IPR003414">
    <property type="entry name" value="PP_kinase"/>
</dbReference>
<dbReference type="InterPro" id="IPR041108">
    <property type="entry name" value="PP_kinase_C_1"/>
</dbReference>
<evidence type="ECO:0000313" key="12">
    <source>
        <dbReference type="Proteomes" id="UP001501207"/>
    </source>
</evidence>
<evidence type="ECO:0000259" key="7">
    <source>
        <dbReference type="Pfam" id="PF02503"/>
    </source>
</evidence>
<dbReference type="InterPro" id="IPR025200">
    <property type="entry name" value="PPK_C_dom2"/>
</dbReference>
<dbReference type="Proteomes" id="UP001501207">
    <property type="component" value="Unassembled WGS sequence"/>
</dbReference>